<feature type="transmembrane region" description="Helical" evidence="5">
    <location>
        <begin position="369"/>
        <end position="390"/>
    </location>
</feature>
<evidence type="ECO:0000256" key="5">
    <source>
        <dbReference type="SAM" id="Phobius"/>
    </source>
</evidence>
<evidence type="ECO:0000259" key="6">
    <source>
        <dbReference type="Pfam" id="PF01490"/>
    </source>
</evidence>
<organism evidence="7 8">
    <name type="scientific">Ancylostoma caninum</name>
    <name type="common">Dog hookworm</name>
    <dbReference type="NCBI Taxonomy" id="29170"/>
    <lineage>
        <taxon>Eukaryota</taxon>
        <taxon>Metazoa</taxon>
        <taxon>Ecdysozoa</taxon>
        <taxon>Nematoda</taxon>
        <taxon>Chromadorea</taxon>
        <taxon>Rhabditida</taxon>
        <taxon>Rhabditina</taxon>
        <taxon>Rhabditomorpha</taxon>
        <taxon>Strongyloidea</taxon>
        <taxon>Ancylostomatidae</taxon>
        <taxon>Ancylostomatinae</taxon>
        <taxon>Ancylostoma</taxon>
    </lineage>
</organism>
<dbReference type="AlphaFoldDB" id="A0A368GVX2"/>
<feature type="transmembrane region" description="Helical" evidence="5">
    <location>
        <begin position="142"/>
        <end position="164"/>
    </location>
</feature>
<evidence type="ECO:0000256" key="4">
    <source>
        <dbReference type="ARBA" id="ARBA00023136"/>
    </source>
</evidence>
<accession>A0A368GVX2</accession>
<dbReference type="EMBL" id="JOJR01000045">
    <property type="protein sequence ID" value="RCN48523.1"/>
    <property type="molecule type" value="Genomic_DNA"/>
</dbReference>
<evidence type="ECO:0000256" key="2">
    <source>
        <dbReference type="ARBA" id="ARBA00022692"/>
    </source>
</evidence>
<dbReference type="Proteomes" id="UP000252519">
    <property type="component" value="Unassembled WGS sequence"/>
</dbReference>
<dbReference type="STRING" id="29170.A0A368GVX2"/>
<dbReference type="OrthoDB" id="1684102at2759"/>
<dbReference type="Pfam" id="PF01490">
    <property type="entry name" value="Aa_trans"/>
    <property type="match status" value="1"/>
</dbReference>
<feature type="transmembrane region" description="Helical" evidence="5">
    <location>
        <begin position="396"/>
        <end position="422"/>
    </location>
</feature>
<evidence type="ECO:0000313" key="7">
    <source>
        <dbReference type="EMBL" id="RCN48523.1"/>
    </source>
</evidence>
<gene>
    <name evidence="7" type="ORF">ANCCAN_05348</name>
</gene>
<keyword evidence="3 5" id="KW-1133">Transmembrane helix</keyword>
<feature type="transmembrane region" description="Helical" evidence="5">
    <location>
        <begin position="324"/>
        <end position="348"/>
    </location>
</feature>
<dbReference type="GO" id="GO:0005774">
    <property type="term" value="C:vacuolar membrane"/>
    <property type="evidence" value="ECO:0007669"/>
    <property type="project" value="TreeGrafter"/>
</dbReference>
<dbReference type="InterPro" id="IPR013057">
    <property type="entry name" value="AA_transpt_TM"/>
</dbReference>
<dbReference type="PANTHER" id="PTHR22950:SF193">
    <property type="entry name" value="AMINO ACID TRANSPORTER TRANSMEMBRANE DOMAIN-CONTAINING PROTEIN"/>
    <property type="match status" value="1"/>
</dbReference>
<feature type="domain" description="Amino acid transporter transmembrane" evidence="6">
    <location>
        <begin position="32"/>
        <end position="435"/>
    </location>
</feature>
<sequence>MDSDRMIVSPVDTLPGRVSNSGKQIVRKNGVSATAILTNFVCGMIGPGCFSVAMSFKQSGLWAGLFLVFFMGILSAISMYKIVLCSQHLCKLGNRWTMAIWQLKCVETATSGSGPTTNTLDYLQNLESFLYFGDELSLNSRWIVNGCLIAFQLGVLSVCFVFVADHILEVIEFVTGIQSVLSKKQIMLVYFFPQLFLNFIKNIRVITLLSLCGNFIIFIAVGLVSKELIVHDKHRHSSLPAVTDFEGVTMAAGGLIYAFEGQAMVLALENRLRHPSDMVGLNGVLCTSMNLVMLLYAFLGFYGYLTFGPTVADSLTLNLPNSSWTIVVKFLLVVKVFLGSALQLYVIVAILAPTLTNNCAKTSSERKEYALRTALMVFSLLVALCVPNLYDIIPLVGITAGMLLSLILPAVLHTLMFLPAALKQKASIVDIARLISLNSLLLVLGCTFLVTGLYSNIHSIVSKHSLNKSF</sequence>
<feature type="transmembrane region" description="Helical" evidence="5">
    <location>
        <begin position="62"/>
        <end position="83"/>
    </location>
</feature>
<reference evidence="7 8" key="1">
    <citation type="submission" date="2014-10" db="EMBL/GenBank/DDBJ databases">
        <title>Draft genome of the hookworm Ancylostoma caninum.</title>
        <authorList>
            <person name="Mitreva M."/>
        </authorList>
    </citation>
    <scope>NUCLEOTIDE SEQUENCE [LARGE SCALE GENOMIC DNA]</scope>
    <source>
        <strain evidence="7 8">Baltimore</strain>
    </source>
</reference>
<comment type="subcellular location">
    <subcellularLocation>
        <location evidence="1">Membrane</location>
        <topology evidence="1">Multi-pass membrane protein</topology>
    </subcellularLocation>
</comment>
<dbReference type="PANTHER" id="PTHR22950">
    <property type="entry name" value="AMINO ACID TRANSPORTER"/>
    <property type="match status" value="1"/>
</dbReference>
<feature type="transmembrane region" description="Helical" evidence="5">
    <location>
        <begin position="280"/>
        <end position="304"/>
    </location>
</feature>
<feature type="transmembrane region" description="Helical" evidence="5">
    <location>
        <begin position="205"/>
        <end position="225"/>
    </location>
</feature>
<proteinExistence type="predicted"/>
<feature type="transmembrane region" description="Helical" evidence="5">
    <location>
        <begin position="434"/>
        <end position="454"/>
    </location>
</feature>
<evidence type="ECO:0000256" key="1">
    <source>
        <dbReference type="ARBA" id="ARBA00004141"/>
    </source>
</evidence>
<evidence type="ECO:0000256" key="3">
    <source>
        <dbReference type="ARBA" id="ARBA00022989"/>
    </source>
</evidence>
<keyword evidence="8" id="KW-1185">Reference proteome</keyword>
<protein>
    <submittedName>
        <fullName evidence="7">Transmembrane amino acid transporter protein</fullName>
    </submittedName>
</protein>
<keyword evidence="2 5" id="KW-0812">Transmembrane</keyword>
<name>A0A368GVX2_ANCCA</name>
<comment type="caution">
    <text evidence="7">The sequence shown here is derived from an EMBL/GenBank/DDBJ whole genome shotgun (WGS) entry which is preliminary data.</text>
</comment>
<keyword evidence="4 5" id="KW-0472">Membrane</keyword>
<dbReference type="GO" id="GO:0015179">
    <property type="term" value="F:L-amino acid transmembrane transporter activity"/>
    <property type="evidence" value="ECO:0007669"/>
    <property type="project" value="TreeGrafter"/>
</dbReference>
<evidence type="ECO:0000313" key="8">
    <source>
        <dbReference type="Proteomes" id="UP000252519"/>
    </source>
</evidence>
<feature type="transmembrane region" description="Helical" evidence="5">
    <location>
        <begin position="33"/>
        <end position="56"/>
    </location>
</feature>